<reference evidence="2" key="2">
    <citation type="submission" date="2022-06" db="UniProtKB">
        <authorList>
            <consortium name="EnsemblMetazoa"/>
        </authorList>
    </citation>
    <scope>IDENTIFICATION</scope>
</reference>
<dbReference type="Proteomes" id="UP000024404">
    <property type="component" value="Unassembled WGS sequence"/>
</dbReference>
<evidence type="ECO:0000313" key="3">
    <source>
        <dbReference type="Proteomes" id="UP000024404"/>
    </source>
</evidence>
<reference evidence="3" key="1">
    <citation type="submission" date="2013-10" db="EMBL/GenBank/DDBJ databases">
        <title>Genome sequencing of Onchocerca volvulus.</title>
        <authorList>
            <person name="Cotton J."/>
            <person name="Tsai J."/>
            <person name="Stanley E."/>
            <person name="Tracey A."/>
            <person name="Holroyd N."/>
            <person name="Lustigman S."/>
            <person name="Berriman M."/>
        </authorList>
    </citation>
    <scope>NUCLEOTIDE SEQUENCE</scope>
</reference>
<name>A0A8R1Y0G9_ONCVO</name>
<dbReference type="AlphaFoldDB" id="A0A8R1Y0G9"/>
<protein>
    <submittedName>
        <fullName evidence="2">Uncharacterized protein</fullName>
    </submittedName>
</protein>
<feature type="region of interest" description="Disordered" evidence="1">
    <location>
        <begin position="154"/>
        <end position="173"/>
    </location>
</feature>
<dbReference type="EnsemblMetazoa" id="OVOC7637.1">
    <property type="protein sequence ID" value="OVOC7637.1"/>
    <property type="gene ID" value="WBGene00244446"/>
</dbReference>
<dbReference type="EMBL" id="CMVM020000224">
    <property type="status" value="NOT_ANNOTATED_CDS"/>
    <property type="molecule type" value="Genomic_DNA"/>
</dbReference>
<keyword evidence="3" id="KW-1185">Reference proteome</keyword>
<accession>A0A8R1Y0G9</accession>
<evidence type="ECO:0000313" key="2">
    <source>
        <dbReference type="EnsemblMetazoa" id="OVOC7637.1"/>
    </source>
</evidence>
<evidence type="ECO:0000256" key="1">
    <source>
        <dbReference type="SAM" id="MobiDB-lite"/>
    </source>
</evidence>
<sequence>MEKEEEFKMSSSGSELNQRISPILHNPSSLAQRSCMDSSVNLPETSLVTHTERFLYDTDVRHACEIMDEVDRFKKLPKPIGYELEQKMARMNYSVNRSETSSAKCTEGLLNDFDWHNCETKKEIERIKMSSKHTNHELKQKMAFMDHSVKRSETSFARSTEKSLPAEAQLDEAESRKSFTGNQIDELKFQLEDLTVTAPTPSTNLSVTVVSTVSDDKPLTSTFPGSDRISPNTDVTRTVFSDTQCTVITTTVCEMQQTHQLSTVISTKTTEANVPTSNWNQFTWNLDAPPFVPHNSTYNYSVGSQNHHSALYDIGTIDAPITYIPSYITIPGQMQTLTFADQQTLSGQNMPSIAYAALPQMFSSGHANAYNVATPINYNTPAVQNVPNSAAPMITAANYLIGSQQIYSNVNGSGYITYVPSYYSAPAAAQNMSNIAAPVTTAANYLIGSQQIYSNVNGSGYSIYVPSYYSAPAAAQNMPNIAAPVTTAPNYLIGSQKIYSNVNGSGYGTYVPSYYSAPNMTNVAAPTTTAANYPVQSQQIYSNVNGSGYGAYVSPYYNAPAAYQYQYTSSGQSNIAMAYDPQSVVHPFIAPGAARTSFSQVYQTYT</sequence>
<organism evidence="2 3">
    <name type="scientific">Onchocerca volvulus</name>
    <dbReference type="NCBI Taxonomy" id="6282"/>
    <lineage>
        <taxon>Eukaryota</taxon>
        <taxon>Metazoa</taxon>
        <taxon>Ecdysozoa</taxon>
        <taxon>Nematoda</taxon>
        <taxon>Chromadorea</taxon>
        <taxon>Rhabditida</taxon>
        <taxon>Spirurina</taxon>
        <taxon>Spiruromorpha</taxon>
        <taxon>Filarioidea</taxon>
        <taxon>Onchocercidae</taxon>
        <taxon>Onchocerca</taxon>
    </lineage>
</organism>
<proteinExistence type="predicted"/>